<accession>A0A0A9X582</accession>
<reference evidence="2" key="2">
    <citation type="submission" date="2014-07" db="EMBL/GenBank/DDBJ databases">
        <authorList>
            <person name="Hull J."/>
        </authorList>
    </citation>
    <scope>NUCLEOTIDE SEQUENCE</scope>
</reference>
<evidence type="ECO:0000313" key="3">
    <source>
        <dbReference type="EMBL" id="JAQ09372.1"/>
    </source>
</evidence>
<reference evidence="2" key="1">
    <citation type="journal article" date="2014" name="PLoS ONE">
        <title>Transcriptome-Based Identification of ABC Transporters in the Western Tarnished Plant Bug Lygus hesperus.</title>
        <authorList>
            <person name="Hull J.J."/>
            <person name="Chaney K."/>
            <person name="Geib S.M."/>
            <person name="Fabrick J.A."/>
            <person name="Brent C.S."/>
            <person name="Walsh D."/>
            <person name="Lavine L.C."/>
        </authorList>
    </citation>
    <scope>NUCLEOTIDE SEQUENCE</scope>
</reference>
<dbReference type="AlphaFoldDB" id="A0A0A9X582"/>
<dbReference type="EMBL" id="GDHC01009257">
    <property type="protein sequence ID" value="JAQ09372.1"/>
    <property type="molecule type" value="Transcribed_RNA"/>
</dbReference>
<feature type="region of interest" description="Disordered" evidence="1">
    <location>
        <begin position="84"/>
        <end position="173"/>
    </location>
</feature>
<evidence type="ECO:0000313" key="2">
    <source>
        <dbReference type="EMBL" id="JAG14821.1"/>
    </source>
</evidence>
<feature type="compositionally biased region" description="Low complexity" evidence="1">
    <location>
        <begin position="126"/>
        <end position="147"/>
    </location>
</feature>
<feature type="compositionally biased region" description="Polar residues" evidence="1">
    <location>
        <begin position="148"/>
        <end position="164"/>
    </location>
</feature>
<name>A0A0A9X582_LYGHE</name>
<dbReference type="EMBL" id="GBHO01028783">
    <property type="protein sequence ID" value="JAG14821.1"/>
    <property type="molecule type" value="Transcribed_RNA"/>
</dbReference>
<sequence>MLSSIHNVIERRVSSTHLRQRELRANSVQDVIASATGINTTRGSITQFPNSTSKFTLHSSSSSLTAQVESLHWSPNSSASFFRPNLRSHSHSHSHGATTSSSLHHTESQLHPLHRRNLNGSLYVGPLQSQPQPQPQPQAQAQQRLQPTNPRWKSTPQSTATAAPNRSEDGDGATGRVECQVHLEHPATVLTNIPARLREIVWMLGTGYAECVRNYVYNWYTYQVLWTWVRMQIEQHWQWYSATGTGRVLRCSTLAHLVRIVET</sequence>
<evidence type="ECO:0000256" key="1">
    <source>
        <dbReference type="SAM" id="MobiDB-lite"/>
    </source>
</evidence>
<protein>
    <submittedName>
        <fullName evidence="2">Uncharacterized protein</fullName>
    </submittedName>
</protein>
<organism evidence="2">
    <name type="scientific">Lygus hesperus</name>
    <name type="common">Western plant bug</name>
    <dbReference type="NCBI Taxonomy" id="30085"/>
    <lineage>
        <taxon>Eukaryota</taxon>
        <taxon>Metazoa</taxon>
        <taxon>Ecdysozoa</taxon>
        <taxon>Arthropoda</taxon>
        <taxon>Hexapoda</taxon>
        <taxon>Insecta</taxon>
        <taxon>Pterygota</taxon>
        <taxon>Neoptera</taxon>
        <taxon>Paraneoptera</taxon>
        <taxon>Hemiptera</taxon>
        <taxon>Heteroptera</taxon>
        <taxon>Panheteroptera</taxon>
        <taxon>Cimicomorpha</taxon>
        <taxon>Miridae</taxon>
        <taxon>Mirini</taxon>
        <taxon>Lygus</taxon>
    </lineage>
</organism>
<proteinExistence type="predicted"/>
<reference evidence="3" key="3">
    <citation type="journal article" date="2016" name="Gigascience">
        <title>De novo construction of an expanded transcriptome assembly for the western tarnished plant bug, Lygus hesperus.</title>
        <authorList>
            <person name="Tassone E.E."/>
            <person name="Geib S.M."/>
            <person name="Hall B."/>
            <person name="Fabrick J.A."/>
            <person name="Brent C.S."/>
            <person name="Hull J.J."/>
        </authorList>
    </citation>
    <scope>NUCLEOTIDE SEQUENCE</scope>
</reference>
<gene>
    <name evidence="2" type="ORF">CM83_20314</name>
    <name evidence="3" type="ORF">g.32821</name>
</gene>